<dbReference type="AlphaFoldDB" id="A0A4Y9RTC1"/>
<feature type="transmembrane region" description="Helical" evidence="8">
    <location>
        <begin position="35"/>
        <end position="52"/>
    </location>
</feature>
<evidence type="ECO:0000256" key="7">
    <source>
        <dbReference type="ARBA" id="ARBA00023136"/>
    </source>
</evidence>
<dbReference type="InterPro" id="IPR002549">
    <property type="entry name" value="AI-2E-like"/>
</dbReference>
<evidence type="ECO:0000256" key="8">
    <source>
        <dbReference type="SAM" id="Phobius"/>
    </source>
</evidence>
<dbReference type="Proteomes" id="UP000298438">
    <property type="component" value="Unassembled WGS sequence"/>
</dbReference>
<gene>
    <name evidence="9" type="ORF">E4L96_22405</name>
</gene>
<proteinExistence type="inferred from homology"/>
<dbReference type="EMBL" id="SPVF01000269">
    <property type="protein sequence ID" value="TFW10779.1"/>
    <property type="molecule type" value="Genomic_DNA"/>
</dbReference>
<accession>A0A4Y9RTC1</accession>
<feature type="transmembrane region" description="Helical" evidence="8">
    <location>
        <begin position="162"/>
        <end position="188"/>
    </location>
</feature>
<evidence type="ECO:0000256" key="2">
    <source>
        <dbReference type="ARBA" id="ARBA00009773"/>
    </source>
</evidence>
<dbReference type="PANTHER" id="PTHR21716:SF53">
    <property type="entry name" value="PERMEASE PERM-RELATED"/>
    <property type="match status" value="1"/>
</dbReference>
<keyword evidence="5 8" id="KW-0812">Transmembrane</keyword>
<evidence type="ECO:0000313" key="10">
    <source>
        <dbReference type="Proteomes" id="UP000298438"/>
    </source>
</evidence>
<dbReference type="RefSeq" id="WP_135209446.1">
    <property type="nucleotide sequence ID" value="NZ_SPVF01000269.1"/>
</dbReference>
<dbReference type="OrthoDB" id="9816139at2"/>
<dbReference type="GO" id="GO:0005886">
    <property type="term" value="C:plasma membrane"/>
    <property type="evidence" value="ECO:0007669"/>
    <property type="project" value="UniProtKB-SubCell"/>
</dbReference>
<comment type="similarity">
    <text evidence="2">Belongs to the autoinducer-2 exporter (AI-2E) (TC 2.A.86) family.</text>
</comment>
<sequence length="629" mass="68178">MSDRRTLQRITSSFIVSATCVLALLYYGRGVLQPLVLAAILSLVIAPLIRSFNRVGLKALPATLLSVLLVGSCLVAVSVILATQLVSVTRDLPQYRAAIKSKVEKVREITEKPFARLEAELTALTPPSADAKSRQGLSAAAARTQPIPVEIRQPGLSTRQAVAWMFAVAWGPLGEAGLVLVLLVFILLEHESLRDRVVQLAGQTEVSRTLKTLGDAAQGVSRFFFSQFIVNLTFGTVVAVVLWGLGVPHAALWGALSGMLRFVPYLGVMAAGAFIALFVAAIDPGWTLPLVCMAVFVALELAVANIIEPKVYGHSSGLSPLGVIVSAIFWGALWGPVGLLLSTPLTLCLVVAGRHLPALEPITILFGDAPSVSGSQRFYQRVLAADLDSIIHDARQFLRKCSFARYCDQILLPGLALATAERRSGRIEEIQQARLRGAIVALAETLAPVCDSGPRNRRRQVSLLDANVGAHLRKMREERLGRWQGSLDVPAHSVVLCAGLANERDDVLAELLVRSLRAARIDARSLSMGGGDQETPDGKEDLVSTVFLVYPLEEHYEQWLGHVRDLRANLAHALLVTVRLPFDENAVKLSSVEKQMDMILRSYEEALAFVTPERSPRGQPLPEQIGRAA</sequence>
<protein>
    <submittedName>
        <fullName evidence="9">AI-2E family transporter</fullName>
    </submittedName>
</protein>
<evidence type="ECO:0000256" key="4">
    <source>
        <dbReference type="ARBA" id="ARBA00022475"/>
    </source>
</evidence>
<evidence type="ECO:0000256" key="6">
    <source>
        <dbReference type="ARBA" id="ARBA00022989"/>
    </source>
</evidence>
<keyword evidence="10" id="KW-1185">Reference proteome</keyword>
<evidence type="ECO:0000256" key="3">
    <source>
        <dbReference type="ARBA" id="ARBA00022448"/>
    </source>
</evidence>
<dbReference type="Pfam" id="PF01594">
    <property type="entry name" value="AI-2E_transport"/>
    <property type="match status" value="1"/>
</dbReference>
<keyword evidence="4" id="KW-1003">Cell membrane</keyword>
<evidence type="ECO:0000256" key="5">
    <source>
        <dbReference type="ARBA" id="ARBA00022692"/>
    </source>
</evidence>
<reference evidence="9 10" key="1">
    <citation type="submission" date="2019-03" db="EMBL/GenBank/DDBJ databases">
        <title>Draft Genome Sequence of Massilia arenosa sp. nov., a Novel Massilia Species Isolated from a Sandy-loam Maize Soil.</title>
        <authorList>
            <person name="Raths R."/>
            <person name="Peta V."/>
            <person name="Bucking H."/>
        </authorList>
    </citation>
    <scope>NUCLEOTIDE SEQUENCE [LARGE SCALE GENOMIC DNA]</scope>
    <source>
        <strain evidence="9 10">MC02</strain>
    </source>
</reference>
<feature type="transmembrane region" description="Helical" evidence="8">
    <location>
        <begin position="228"/>
        <end position="256"/>
    </location>
</feature>
<evidence type="ECO:0000313" key="9">
    <source>
        <dbReference type="EMBL" id="TFW10779.1"/>
    </source>
</evidence>
<evidence type="ECO:0000256" key="1">
    <source>
        <dbReference type="ARBA" id="ARBA00004651"/>
    </source>
</evidence>
<keyword evidence="3" id="KW-0813">Transport</keyword>
<feature type="transmembrane region" description="Helical" evidence="8">
    <location>
        <begin position="64"/>
        <end position="86"/>
    </location>
</feature>
<name>A0A4Y9RTC1_9BURK</name>
<keyword evidence="6 8" id="KW-1133">Transmembrane helix</keyword>
<comment type="subcellular location">
    <subcellularLocation>
        <location evidence="1">Cell membrane</location>
        <topology evidence="1">Multi-pass membrane protein</topology>
    </subcellularLocation>
</comment>
<feature type="transmembrane region" description="Helical" evidence="8">
    <location>
        <begin position="262"/>
        <end position="281"/>
    </location>
</feature>
<feature type="transmembrane region" description="Helical" evidence="8">
    <location>
        <begin position="288"/>
        <end position="307"/>
    </location>
</feature>
<comment type="caution">
    <text evidence="9">The sequence shown here is derived from an EMBL/GenBank/DDBJ whole genome shotgun (WGS) entry which is preliminary data.</text>
</comment>
<keyword evidence="7 8" id="KW-0472">Membrane</keyword>
<dbReference type="PANTHER" id="PTHR21716">
    <property type="entry name" value="TRANSMEMBRANE PROTEIN"/>
    <property type="match status" value="1"/>
</dbReference>
<organism evidence="9 10">
    <name type="scientific">Zemynaea arenosa</name>
    <dbReference type="NCBI Taxonomy" id="2561931"/>
    <lineage>
        <taxon>Bacteria</taxon>
        <taxon>Pseudomonadati</taxon>
        <taxon>Pseudomonadota</taxon>
        <taxon>Betaproteobacteria</taxon>
        <taxon>Burkholderiales</taxon>
        <taxon>Oxalobacteraceae</taxon>
        <taxon>Telluria group</taxon>
        <taxon>Zemynaea</taxon>
    </lineage>
</organism>